<dbReference type="STRING" id="46731.A0A3M6UFB3"/>
<dbReference type="Proteomes" id="UP000275408">
    <property type="component" value="Unassembled WGS sequence"/>
</dbReference>
<dbReference type="AlphaFoldDB" id="A0A3M6UFB3"/>
<proteinExistence type="predicted"/>
<evidence type="ECO:0000313" key="1">
    <source>
        <dbReference type="EMBL" id="RMX52194.1"/>
    </source>
</evidence>
<gene>
    <name evidence="1" type="ORF">pdam_00024086</name>
</gene>
<keyword evidence="2" id="KW-1185">Reference proteome</keyword>
<sequence length="196" mass="23179">MTDPGKAKIRHVGGWAIRMTLEAERRCDLIEEVLLVPYEELKEKSKHLETLAVTEARQFRERGLVHISDECYMFFMRMEQLRVDLMNSKKLQQFKEHLITNAYEEMEIVENIKMGGCQYLRDYRMARRLQKTAELRKRMTERNKRHSQKNDRIPFQVVILCVSDSVGNISVLENIDLLDRKKVIHHNCFVLAVNAT</sequence>
<evidence type="ECO:0000313" key="2">
    <source>
        <dbReference type="Proteomes" id="UP000275408"/>
    </source>
</evidence>
<dbReference type="EMBL" id="RCHS01001678">
    <property type="protein sequence ID" value="RMX52194.1"/>
    <property type="molecule type" value="Genomic_DNA"/>
</dbReference>
<accession>A0A3M6UFB3</accession>
<protein>
    <submittedName>
        <fullName evidence="1">Uncharacterized protein</fullName>
    </submittedName>
</protein>
<organism evidence="1 2">
    <name type="scientific">Pocillopora damicornis</name>
    <name type="common">Cauliflower coral</name>
    <name type="synonym">Millepora damicornis</name>
    <dbReference type="NCBI Taxonomy" id="46731"/>
    <lineage>
        <taxon>Eukaryota</taxon>
        <taxon>Metazoa</taxon>
        <taxon>Cnidaria</taxon>
        <taxon>Anthozoa</taxon>
        <taxon>Hexacorallia</taxon>
        <taxon>Scleractinia</taxon>
        <taxon>Astrocoeniina</taxon>
        <taxon>Pocilloporidae</taxon>
        <taxon>Pocillopora</taxon>
    </lineage>
</organism>
<comment type="caution">
    <text evidence="1">The sequence shown here is derived from an EMBL/GenBank/DDBJ whole genome shotgun (WGS) entry which is preliminary data.</text>
</comment>
<reference evidence="1 2" key="1">
    <citation type="journal article" date="2018" name="Sci. Rep.">
        <title>Comparative analysis of the Pocillopora damicornis genome highlights role of immune system in coral evolution.</title>
        <authorList>
            <person name="Cunning R."/>
            <person name="Bay R.A."/>
            <person name="Gillette P."/>
            <person name="Baker A.C."/>
            <person name="Traylor-Knowles N."/>
        </authorList>
    </citation>
    <scope>NUCLEOTIDE SEQUENCE [LARGE SCALE GENOMIC DNA]</scope>
    <source>
        <strain evidence="1">RSMAS</strain>
        <tissue evidence="1">Whole animal</tissue>
    </source>
</reference>
<name>A0A3M6UFB3_POCDA</name>